<protein>
    <submittedName>
        <fullName evidence="2">Uncharacterized protein</fullName>
    </submittedName>
</protein>
<name>A0A835UL64_VANPL</name>
<feature type="region of interest" description="Disordered" evidence="1">
    <location>
        <begin position="51"/>
        <end position="73"/>
    </location>
</feature>
<evidence type="ECO:0000313" key="2">
    <source>
        <dbReference type="EMBL" id="KAG0465518.1"/>
    </source>
</evidence>
<comment type="caution">
    <text evidence="2">The sequence shown here is derived from an EMBL/GenBank/DDBJ whole genome shotgun (WGS) entry which is preliminary data.</text>
</comment>
<dbReference type="AlphaFoldDB" id="A0A835UL64"/>
<organism evidence="2 3">
    <name type="scientific">Vanilla planifolia</name>
    <name type="common">Vanilla</name>
    <dbReference type="NCBI Taxonomy" id="51239"/>
    <lineage>
        <taxon>Eukaryota</taxon>
        <taxon>Viridiplantae</taxon>
        <taxon>Streptophyta</taxon>
        <taxon>Embryophyta</taxon>
        <taxon>Tracheophyta</taxon>
        <taxon>Spermatophyta</taxon>
        <taxon>Magnoliopsida</taxon>
        <taxon>Liliopsida</taxon>
        <taxon>Asparagales</taxon>
        <taxon>Orchidaceae</taxon>
        <taxon>Vanilloideae</taxon>
        <taxon>Vanilleae</taxon>
        <taxon>Vanilla</taxon>
    </lineage>
</organism>
<evidence type="ECO:0000256" key="1">
    <source>
        <dbReference type="SAM" id="MobiDB-lite"/>
    </source>
</evidence>
<feature type="region of interest" description="Disordered" evidence="1">
    <location>
        <begin position="1"/>
        <end position="21"/>
    </location>
</feature>
<reference evidence="2 3" key="1">
    <citation type="journal article" date="2020" name="Nat. Food">
        <title>A phased Vanilla planifolia genome enables genetic improvement of flavour and production.</title>
        <authorList>
            <person name="Hasing T."/>
            <person name="Tang H."/>
            <person name="Brym M."/>
            <person name="Khazi F."/>
            <person name="Huang T."/>
            <person name="Chambers A.H."/>
        </authorList>
    </citation>
    <scope>NUCLEOTIDE SEQUENCE [LARGE SCALE GENOMIC DNA]</scope>
    <source>
        <tissue evidence="2">Leaf</tissue>
    </source>
</reference>
<dbReference type="Proteomes" id="UP000639772">
    <property type="component" value="Chromosome 10"/>
</dbReference>
<proteinExistence type="predicted"/>
<sequence length="90" mass="10009">MEETGAGTLAFRRGRGSKGVRSSFHEGFRVLGIEDNGKARSFCRQLSMNSSSLEASGDRIAADEDKRERKRETAKDLSINQSAIFYCFVN</sequence>
<evidence type="ECO:0000313" key="3">
    <source>
        <dbReference type="Proteomes" id="UP000639772"/>
    </source>
</evidence>
<gene>
    <name evidence="2" type="ORF">HPP92_019682</name>
</gene>
<feature type="compositionally biased region" description="Basic and acidic residues" evidence="1">
    <location>
        <begin position="56"/>
        <end position="73"/>
    </location>
</feature>
<dbReference type="EMBL" id="JADCNM010000010">
    <property type="protein sequence ID" value="KAG0465518.1"/>
    <property type="molecule type" value="Genomic_DNA"/>
</dbReference>
<accession>A0A835UL64</accession>